<gene>
    <name evidence="3" type="ORF">M5I08_19430</name>
</gene>
<reference evidence="3" key="1">
    <citation type="submission" date="2022-05" db="EMBL/GenBank/DDBJ databases">
        <title>A methanotrophic Mycobacterium dominates a cave microbial ecosystem.</title>
        <authorList>
            <person name="Van Spanning R.J.M."/>
            <person name="Guan Q."/>
            <person name="Melkonian C."/>
            <person name="Gallant J."/>
            <person name="Polerecky L."/>
            <person name="Flot J.-F."/>
            <person name="Brandt B.W."/>
            <person name="Braster M."/>
            <person name="Iturbe Espinoza P."/>
            <person name="Aerts J."/>
            <person name="Meima-Franke M."/>
            <person name="Piersma S.R."/>
            <person name="Bunduc C."/>
            <person name="Ummels R."/>
            <person name="Pain A."/>
            <person name="Fleming E.J."/>
            <person name="van der Wel N."/>
            <person name="Gherman V.D."/>
            <person name="Sarbu S.M."/>
            <person name="Bodelier P.L.E."/>
            <person name="Bitter W."/>
        </authorList>
    </citation>
    <scope>NUCLEOTIDE SEQUENCE</scope>
    <source>
        <strain evidence="3">Sulfur Cave</strain>
    </source>
</reference>
<feature type="domain" description="PhoU" evidence="2">
    <location>
        <begin position="16"/>
        <end position="103"/>
    </location>
</feature>
<evidence type="ECO:0000256" key="1">
    <source>
        <dbReference type="ARBA" id="ARBA00022592"/>
    </source>
</evidence>
<keyword evidence="1" id="KW-0813">Transport</keyword>
<dbReference type="InterPro" id="IPR028366">
    <property type="entry name" value="PhoU"/>
</dbReference>
<evidence type="ECO:0000313" key="3">
    <source>
        <dbReference type="EMBL" id="UQX10292.1"/>
    </source>
</evidence>
<name>A0ABY4QIG5_9MYCO</name>
<dbReference type="PANTHER" id="PTHR42930">
    <property type="entry name" value="PHOSPHATE-SPECIFIC TRANSPORT SYSTEM ACCESSORY PROTEIN PHOU"/>
    <property type="match status" value="1"/>
</dbReference>
<evidence type="ECO:0000259" key="2">
    <source>
        <dbReference type="Pfam" id="PF01895"/>
    </source>
</evidence>
<dbReference type="InterPro" id="IPR026022">
    <property type="entry name" value="PhoU_dom"/>
</dbReference>
<organism evidence="3 4">
    <name type="scientific">Candidatus Mycobacterium methanotrophicum</name>
    <dbReference type="NCBI Taxonomy" id="2943498"/>
    <lineage>
        <taxon>Bacteria</taxon>
        <taxon>Bacillati</taxon>
        <taxon>Actinomycetota</taxon>
        <taxon>Actinomycetes</taxon>
        <taxon>Mycobacteriales</taxon>
        <taxon>Mycobacteriaceae</taxon>
        <taxon>Mycobacterium</taxon>
    </lineage>
</organism>
<dbReference type="RefSeq" id="WP_219065554.1">
    <property type="nucleotide sequence ID" value="NZ_CAJUXY010000001.1"/>
</dbReference>
<sequence>MESAFRYQFGALTAQLAEMCAMAAQAMNDATYALLDADRSIADAVIAGYDETAAMSSSAHETTYLLLSMPAPVATNLSAVVDAVQIAVDAERMGELATQVARIACRRHPDRAVPTQVVKPIADMGALAVSLAGDARDTLLSGDSALAAHISRGRDAMENLHRELVTLLVDERWAHGVAVAVDVTLLGGCYQRFADHTVQIARRVAFLTAGRYGRTQPATKGRPVSPLPKRSA</sequence>
<dbReference type="EMBL" id="CP097320">
    <property type="protein sequence ID" value="UQX10292.1"/>
    <property type="molecule type" value="Genomic_DNA"/>
</dbReference>
<dbReference type="PANTHER" id="PTHR42930:SF3">
    <property type="entry name" value="PHOSPHATE-SPECIFIC TRANSPORT SYSTEM ACCESSORY PROTEIN PHOU"/>
    <property type="match status" value="1"/>
</dbReference>
<accession>A0ABY4QIG5</accession>
<dbReference type="Proteomes" id="UP001056610">
    <property type="component" value="Chromosome"/>
</dbReference>
<keyword evidence="4" id="KW-1185">Reference proteome</keyword>
<feature type="domain" description="PhoU" evidence="2">
    <location>
        <begin position="121"/>
        <end position="204"/>
    </location>
</feature>
<evidence type="ECO:0000313" key="4">
    <source>
        <dbReference type="Proteomes" id="UP001056610"/>
    </source>
</evidence>
<protein>
    <submittedName>
        <fullName evidence="3">Phosphate transport system regulatory protein PhoU</fullName>
    </submittedName>
</protein>
<keyword evidence="1" id="KW-0592">Phosphate transport</keyword>
<dbReference type="Pfam" id="PF01895">
    <property type="entry name" value="PhoU"/>
    <property type="match status" value="2"/>
</dbReference>
<proteinExistence type="predicted"/>